<dbReference type="Gene3D" id="1.10.1200.10">
    <property type="entry name" value="ACP-like"/>
    <property type="match status" value="1"/>
</dbReference>
<keyword evidence="3" id="KW-1185">Reference proteome</keyword>
<dbReference type="EMBL" id="AMGM01000032">
    <property type="protein sequence ID" value="EKB49124.1"/>
    <property type="molecule type" value="Genomic_DNA"/>
</dbReference>
<dbReference type="RefSeq" id="WP_009185252.1">
    <property type="nucleotide sequence ID" value="NZ_AMGM01000032.1"/>
</dbReference>
<reference evidence="2 3" key="1">
    <citation type="journal article" date="2012" name="J. Bacteriol.">
        <title>Draft Genome Sequence of Cecembia lonarensis Strain LW9T, Isolated from Lonar Lake, a Haloalkaline Lake in India.</title>
        <authorList>
            <person name="Shivaji S."/>
            <person name="Ara S."/>
            <person name="Singh A."/>
            <person name="Pinnaka A.K."/>
        </authorList>
    </citation>
    <scope>NUCLEOTIDE SEQUENCE [LARGE SCALE GENOMIC DNA]</scope>
    <source>
        <strain evidence="2 3">LW9</strain>
    </source>
</reference>
<accession>K1LYC5</accession>
<comment type="caution">
    <text evidence="2">The sequence shown here is derived from an EMBL/GenBank/DDBJ whole genome shotgun (WGS) entry which is preliminary data.</text>
</comment>
<evidence type="ECO:0000313" key="3">
    <source>
        <dbReference type="Proteomes" id="UP000004478"/>
    </source>
</evidence>
<evidence type="ECO:0000313" key="2">
    <source>
        <dbReference type="EMBL" id="EKB49124.1"/>
    </source>
</evidence>
<dbReference type="InterPro" id="IPR009081">
    <property type="entry name" value="PP-bd_ACP"/>
</dbReference>
<dbReference type="AlphaFoldDB" id="K1LYC5"/>
<organism evidence="2 3">
    <name type="scientific">Cecembia lonarensis (strain CCUG 58316 / KCTC 22772 / LW9)</name>
    <dbReference type="NCBI Taxonomy" id="1225176"/>
    <lineage>
        <taxon>Bacteria</taxon>
        <taxon>Pseudomonadati</taxon>
        <taxon>Bacteroidota</taxon>
        <taxon>Cytophagia</taxon>
        <taxon>Cytophagales</taxon>
        <taxon>Cyclobacteriaceae</taxon>
        <taxon>Cecembia</taxon>
    </lineage>
</organism>
<name>K1LYC5_CECL9</name>
<dbReference type="SUPFAM" id="SSF47336">
    <property type="entry name" value="ACP-like"/>
    <property type="match status" value="1"/>
</dbReference>
<dbReference type="OrthoDB" id="5348029at2"/>
<proteinExistence type="predicted"/>
<gene>
    <name evidence="2" type="ORF">B879_02222</name>
</gene>
<feature type="domain" description="Carrier" evidence="1">
    <location>
        <begin position="1"/>
        <end position="73"/>
    </location>
</feature>
<dbReference type="PROSITE" id="PS50075">
    <property type="entry name" value="CARRIER"/>
    <property type="match status" value="1"/>
</dbReference>
<sequence length="76" mass="8631">MEKILKILSDVRPDIDFESETLLVEGGLLDSFDIVSIISELNDAYEINIRVHDLKPENFNSLSAIQALVERKLSEK</sequence>
<dbReference type="Proteomes" id="UP000004478">
    <property type="component" value="Unassembled WGS sequence"/>
</dbReference>
<protein>
    <recommendedName>
        <fullName evidence="1">Carrier domain-containing protein</fullName>
    </recommendedName>
</protein>
<evidence type="ECO:0000259" key="1">
    <source>
        <dbReference type="PROSITE" id="PS50075"/>
    </source>
</evidence>
<dbReference type="InterPro" id="IPR036736">
    <property type="entry name" value="ACP-like_sf"/>
</dbReference>